<evidence type="ECO:0000256" key="6">
    <source>
        <dbReference type="ARBA" id="ARBA00034078"/>
    </source>
</evidence>
<dbReference type="Pfam" id="PF00355">
    <property type="entry name" value="Rieske"/>
    <property type="match status" value="1"/>
</dbReference>
<dbReference type="PRINTS" id="PR00162">
    <property type="entry name" value="RIESKE"/>
</dbReference>
<evidence type="ECO:0000256" key="5">
    <source>
        <dbReference type="ARBA" id="ARBA00023157"/>
    </source>
</evidence>
<dbReference type="PROSITE" id="PS51318">
    <property type="entry name" value="TAT"/>
    <property type="match status" value="1"/>
</dbReference>
<evidence type="ECO:0000256" key="1">
    <source>
        <dbReference type="ARBA" id="ARBA00022714"/>
    </source>
</evidence>
<keyword evidence="2" id="KW-0479">Metal-binding</keyword>
<evidence type="ECO:0000259" key="8">
    <source>
        <dbReference type="PROSITE" id="PS51296"/>
    </source>
</evidence>
<accession>A0A6V8MP84</accession>
<feature type="signal peptide" evidence="7">
    <location>
        <begin position="1"/>
        <end position="24"/>
    </location>
</feature>
<name>A0A6V8MP84_9BACT</name>
<proteinExistence type="predicted"/>
<dbReference type="EMBL" id="BLXX01000018">
    <property type="protein sequence ID" value="GFO61697.1"/>
    <property type="molecule type" value="Genomic_DNA"/>
</dbReference>
<dbReference type="InterPro" id="IPR017941">
    <property type="entry name" value="Rieske_2Fe-2S"/>
</dbReference>
<dbReference type="Gene3D" id="1.20.5.700">
    <property type="entry name" value="Single helix bin"/>
    <property type="match status" value="1"/>
</dbReference>
<dbReference type="InterPro" id="IPR014349">
    <property type="entry name" value="Rieske_Fe-S_prot"/>
</dbReference>
<dbReference type="Proteomes" id="UP000556026">
    <property type="component" value="Unassembled WGS sequence"/>
</dbReference>
<dbReference type="Gene3D" id="2.102.10.10">
    <property type="entry name" value="Rieske [2Fe-2S] iron-sulphur domain"/>
    <property type="match status" value="1"/>
</dbReference>
<keyword evidence="7" id="KW-0732">Signal</keyword>
<protein>
    <submittedName>
        <fullName evidence="9">Cytochrome b6</fullName>
    </submittedName>
</protein>
<gene>
    <name evidence="9" type="ORF">GMST_40220</name>
</gene>
<dbReference type="GO" id="GO:0016020">
    <property type="term" value="C:membrane"/>
    <property type="evidence" value="ECO:0007669"/>
    <property type="project" value="InterPro"/>
</dbReference>
<dbReference type="AlphaFoldDB" id="A0A6V8MP84"/>
<comment type="cofactor">
    <cofactor evidence="6">
        <name>[2Fe-2S] cluster</name>
        <dbReference type="ChEBI" id="CHEBI:190135"/>
    </cofactor>
</comment>
<dbReference type="PANTHER" id="PTHR10134">
    <property type="entry name" value="CYTOCHROME B-C1 COMPLEX SUBUNIT RIESKE, MITOCHONDRIAL"/>
    <property type="match status" value="1"/>
</dbReference>
<dbReference type="InterPro" id="IPR036922">
    <property type="entry name" value="Rieske_2Fe-2S_sf"/>
</dbReference>
<keyword evidence="3" id="KW-0408">Iron</keyword>
<evidence type="ECO:0000313" key="9">
    <source>
        <dbReference type="EMBL" id="GFO61697.1"/>
    </source>
</evidence>
<dbReference type="GO" id="GO:0046872">
    <property type="term" value="F:metal ion binding"/>
    <property type="evidence" value="ECO:0007669"/>
    <property type="project" value="UniProtKB-KW"/>
</dbReference>
<keyword evidence="10" id="KW-1185">Reference proteome</keyword>
<dbReference type="RefSeq" id="WP_183356485.1">
    <property type="nucleotide sequence ID" value="NZ_BLXX01000018.1"/>
</dbReference>
<keyword evidence="1" id="KW-0001">2Fe-2S</keyword>
<feature type="chain" id="PRO_5028293390" evidence="7">
    <location>
        <begin position="25"/>
        <end position="139"/>
    </location>
</feature>
<keyword evidence="5" id="KW-1015">Disulfide bond</keyword>
<evidence type="ECO:0000313" key="10">
    <source>
        <dbReference type="Proteomes" id="UP000556026"/>
    </source>
</evidence>
<comment type="caution">
    <text evidence="9">The sequence shown here is derived from an EMBL/GenBank/DDBJ whole genome shotgun (WGS) entry which is preliminary data.</text>
</comment>
<evidence type="ECO:0000256" key="3">
    <source>
        <dbReference type="ARBA" id="ARBA00023004"/>
    </source>
</evidence>
<evidence type="ECO:0000256" key="7">
    <source>
        <dbReference type="SAM" id="SignalP"/>
    </source>
</evidence>
<dbReference type="InterPro" id="IPR006311">
    <property type="entry name" value="TAT_signal"/>
</dbReference>
<dbReference type="InterPro" id="IPR005805">
    <property type="entry name" value="Rieske_Fe-S_prot_C"/>
</dbReference>
<sequence length="139" mass="14441">MENNGRRKFLGVCLAGASAAAAAAAVYPVFRYLAPRSDQQGSNKVEFAESDLPAGEAKFFEYAGSSAVLVKTSAGAVVALSAVCTHLGCIVQWEKDKQDFLCPCHAGRYTPDGTVVSGPPPRPLAKIPVSVANGKITVG</sequence>
<dbReference type="SUPFAM" id="SSF50022">
    <property type="entry name" value="ISP domain"/>
    <property type="match status" value="1"/>
</dbReference>
<keyword evidence="4" id="KW-0411">Iron-sulfur</keyword>
<dbReference type="GO" id="GO:0051537">
    <property type="term" value="F:2 iron, 2 sulfur cluster binding"/>
    <property type="evidence" value="ECO:0007669"/>
    <property type="project" value="UniProtKB-KW"/>
</dbReference>
<evidence type="ECO:0000256" key="4">
    <source>
        <dbReference type="ARBA" id="ARBA00023014"/>
    </source>
</evidence>
<organism evidence="9 10">
    <name type="scientific">Geomonas silvestris</name>
    <dbReference type="NCBI Taxonomy" id="2740184"/>
    <lineage>
        <taxon>Bacteria</taxon>
        <taxon>Pseudomonadati</taxon>
        <taxon>Thermodesulfobacteriota</taxon>
        <taxon>Desulfuromonadia</taxon>
        <taxon>Geobacterales</taxon>
        <taxon>Geobacteraceae</taxon>
        <taxon>Geomonas</taxon>
    </lineage>
</organism>
<dbReference type="PROSITE" id="PS51296">
    <property type="entry name" value="RIESKE"/>
    <property type="match status" value="1"/>
</dbReference>
<reference evidence="10" key="1">
    <citation type="submission" date="2020-06" db="EMBL/GenBank/DDBJ databases">
        <title>Draft genomic sequence of Geomonas sp. Red330.</title>
        <authorList>
            <person name="Itoh H."/>
            <person name="Zhenxing X."/>
            <person name="Ushijima N."/>
            <person name="Masuda Y."/>
            <person name="Shiratori Y."/>
            <person name="Senoo K."/>
        </authorList>
    </citation>
    <scope>NUCLEOTIDE SEQUENCE [LARGE SCALE GENOMIC DNA]</scope>
    <source>
        <strain evidence="10">Red330</strain>
    </source>
</reference>
<dbReference type="CDD" id="cd03467">
    <property type="entry name" value="Rieske"/>
    <property type="match status" value="1"/>
</dbReference>
<feature type="domain" description="Rieske" evidence="8">
    <location>
        <begin position="44"/>
        <end position="138"/>
    </location>
</feature>
<evidence type="ECO:0000256" key="2">
    <source>
        <dbReference type="ARBA" id="ARBA00022723"/>
    </source>
</evidence>